<dbReference type="AlphaFoldDB" id="A0A7H8NGI9"/>
<dbReference type="GO" id="GO:0016787">
    <property type="term" value="F:hydrolase activity"/>
    <property type="evidence" value="ECO:0007669"/>
    <property type="project" value="UniProtKB-KW"/>
</dbReference>
<dbReference type="RefSeq" id="WP_176165298.1">
    <property type="nucleotide sequence ID" value="NZ_CP054929.1"/>
</dbReference>
<name>A0A7H8NGI9_9ACTN</name>
<reference evidence="2 3" key="1">
    <citation type="submission" date="2020-06" db="EMBL/GenBank/DDBJ databases">
        <title>Genome mining for natural products.</title>
        <authorList>
            <person name="Zhang B."/>
            <person name="Shi J."/>
            <person name="Ge H."/>
        </authorList>
    </citation>
    <scope>NUCLEOTIDE SEQUENCE [LARGE SCALE GENOMIC DNA]</scope>
    <source>
        <strain evidence="2 3">NA00687</strain>
    </source>
</reference>
<protein>
    <submittedName>
        <fullName evidence="2">Glycosyl hydrolase</fullName>
    </submittedName>
</protein>
<gene>
    <name evidence="2" type="ORF">HUT08_33125</name>
</gene>
<accession>A0A7H8NGI9</accession>
<organism evidence="2 3">
    <name type="scientific">Streptomyces buecherae</name>
    <dbReference type="NCBI Taxonomy" id="2763006"/>
    <lineage>
        <taxon>Bacteria</taxon>
        <taxon>Bacillati</taxon>
        <taxon>Actinomycetota</taxon>
        <taxon>Actinomycetes</taxon>
        <taxon>Kitasatosporales</taxon>
        <taxon>Streptomycetaceae</taxon>
        <taxon>Streptomyces</taxon>
    </lineage>
</organism>
<keyword evidence="2" id="KW-0378">Hydrolase</keyword>
<dbReference type="Proteomes" id="UP000509303">
    <property type="component" value="Chromosome"/>
</dbReference>
<evidence type="ECO:0000313" key="2">
    <source>
        <dbReference type="EMBL" id="QKW53592.1"/>
    </source>
</evidence>
<dbReference type="EMBL" id="CP054929">
    <property type="protein sequence ID" value="QKW53592.1"/>
    <property type="molecule type" value="Genomic_DNA"/>
</dbReference>
<evidence type="ECO:0000313" key="3">
    <source>
        <dbReference type="Proteomes" id="UP000509303"/>
    </source>
</evidence>
<keyword evidence="3" id="KW-1185">Reference proteome</keyword>
<evidence type="ECO:0000256" key="1">
    <source>
        <dbReference type="SAM" id="MobiDB-lite"/>
    </source>
</evidence>
<feature type="region of interest" description="Disordered" evidence="1">
    <location>
        <begin position="193"/>
        <end position="255"/>
    </location>
</feature>
<sequence>MSHALDLRLDDLVVADAASRQAEQAFWPQDLTVLAEHHSGPDRAYSYVVAYDRSITWGVPGQPQIAAIKVARDLDQATYTLEMAYHATVPFAQNWLIERGCPAEPITALDGDLMQPADDRTVRVEQQIRDSGTRYEVLGSWTSDFAPCETWTLTRDSDSEQAPIRLFLQEGDFDTHSYTVREGAFPDEERARRWLDERSGPLPQPSEYRGEAAGHRARAALRRSPGVAALPKAGPDAHQAPSPGTAQRPGSGRSL</sequence>
<proteinExistence type="predicted"/>